<dbReference type="Proteomes" id="UP000037923">
    <property type="component" value="Unassembled WGS sequence"/>
</dbReference>
<dbReference type="RefSeq" id="XP_015652883.1">
    <property type="nucleotide sequence ID" value="XM_015808430.1"/>
</dbReference>
<sequence>MEEFNVTKQGSHVMTNWNPRILSASRMMGVIFLSSASDATDHFTQSMRIRSDKVWPAYRRVHLFESFDSAEAKLTLRVKGALGTMRETVTKANGAELTRYSFVKGFQVADDAWMIRFASEAELNRAKELFTRMPRVKSLPVTEQNTEVPSTAVSVR</sequence>
<protein>
    <submittedName>
        <fullName evidence="1">Uncharacterized protein</fullName>
    </submittedName>
</protein>
<dbReference type="OMA" id="PIRAQWQ"/>
<proteinExistence type="predicted"/>
<comment type="caution">
    <text evidence="1">The sequence shown here is derived from an EMBL/GenBank/DDBJ whole genome shotgun (WGS) entry which is preliminary data.</text>
</comment>
<reference evidence="1 2" key="1">
    <citation type="submission" date="2015-07" db="EMBL/GenBank/DDBJ databases">
        <title>High-quality genome of monoxenous trypanosomatid Leptomonas pyrrhocoris.</title>
        <authorList>
            <person name="Flegontov P."/>
            <person name="Butenko A."/>
            <person name="Firsov S."/>
            <person name="Vlcek C."/>
            <person name="Logacheva M.D."/>
            <person name="Field M."/>
            <person name="Filatov D."/>
            <person name="Flegontova O."/>
            <person name="Gerasimov E."/>
            <person name="Jackson A.P."/>
            <person name="Kelly S."/>
            <person name="Opperdoes F."/>
            <person name="O'Reilly A."/>
            <person name="Votypka J."/>
            <person name="Yurchenko V."/>
            <person name="Lukes J."/>
        </authorList>
    </citation>
    <scope>NUCLEOTIDE SEQUENCE [LARGE SCALE GENOMIC DNA]</scope>
    <source>
        <strain evidence="1">H10</strain>
    </source>
</reference>
<dbReference type="OrthoDB" id="258780at2759"/>
<dbReference type="RefSeq" id="XP_015652884.1">
    <property type="nucleotide sequence ID" value="XM_015808431.1"/>
</dbReference>
<dbReference type="GeneID" id="26909414"/>
<keyword evidence="2" id="KW-1185">Reference proteome</keyword>
<dbReference type="EMBL" id="LGTL01000029">
    <property type="protein sequence ID" value="KPA74444.1"/>
    <property type="molecule type" value="Genomic_DNA"/>
</dbReference>
<organism evidence="1 2">
    <name type="scientific">Leptomonas pyrrhocoris</name>
    <name type="common">Firebug parasite</name>
    <dbReference type="NCBI Taxonomy" id="157538"/>
    <lineage>
        <taxon>Eukaryota</taxon>
        <taxon>Discoba</taxon>
        <taxon>Euglenozoa</taxon>
        <taxon>Kinetoplastea</taxon>
        <taxon>Metakinetoplastina</taxon>
        <taxon>Trypanosomatida</taxon>
        <taxon>Trypanosomatidae</taxon>
        <taxon>Leishmaniinae</taxon>
        <taxon>Leptomonas</taxon>
    </lineage>
</organism>
<evidence type="ECO:0000313" key="1">
    <source>
        <dbReference type="EMBL" id="KPA74445.1"/>
    </source>
</evidence>
<name>A0A0M9FRA0_LEPPY</name>
<gene>
    <name evidence="1" type="ORF">ABB37_09131</name>
</gene>
<accession>A0A0M9FRA0</accession>
<dbReference type="VEuPathDB" id="TriTrypDB:LpyrH10_29_0460"/>
<dbReference type="EMBL" id="LGTL01000029">
    <property type="protein sequence ID" value="KPA74445.1"/>
    <property type="molecule type" value="Genomic_DNA"/>
</dbReference>
<dbReference type="AlphaFoldDB" id="A0A0M9FRA0"/>
<evidence type="ECO:0000313" key="2">
    <source>
        <dbReference type="Proteomes" id="UP000037923"/>
    </source>
</evidence>